<dbReference type="RefSeq" id="WP_192773649.1">
    <property type="nucleotide sequence ID" value="NZ_BAAASY010000036.1"/>
</dbReference>
<dbReference type="EMBL" id="JADBEF010000001">
    <property type="protein sequence ID" value="MBE1558190.1"/>
    <property type="molecule type" value="Genomic_DNA"/>
</dbReference>
<evidence type="ECO:0000313" key="2">
    <source>
        <dbReference type="Proteomes" id="UP000661607"/>
    </source>
</evidence>
<reference evidence="1 2" key="1">
    <citation type="submission" date="2020-10" db="EMBL/GenBank/DDBJ databases">
        <title>Sequencing the genomes of 1000 actinobacteria strains.</title>
        <authorList>
            <person name="Klenk H.-P."/>
        </authorList>
    </citation>
    <scope>NUCLEOTIDE SEQUENCE [LARGE SCALE GENOMIC DNA]</scope>
    <source>
        <strain evidence="1 2">DSM 43748</strain>
    </source>
</reference>
<sequence length="55" mass="5837">MTQGPGPSPPQGPELMSQIAEGPRAEITSTVHDLTGHAPRTLDDYLADHAGDFPR</sequence>
<proteinExistence type="predicted"/>
<name>A0ABR9K8F9_9ACTN</name>
<dbReference type="Proteomes" id="UP000661607">
    <property type="component" value="Unassembled WGS sequence"/>
</dbReference>
<keyword evidence="2" id="KW-1185">Reference proteome</keyword>
<protein>
    <submittedName>
        <fullName evidence="1">Uncharacterized protein</fullName>
    </submittedName>
</protein>
<accession>A0ABR9K8F9</accession>
<gene>
    <name evidence="1" type="ORF">H4W81_000969</name>
</gene>
<comment type="caution">
    <text evidence="1">The sequence shown here is derived from an EMBL/GenBank/DDBJ whole genome shotgun (WGS) entry which is preliminary data.</text>
</comment>
<organism evidence="1 2">
    <name type="scientific">Nonomuraea africana</name>
    <dbReference type="NCBI Taxonomy" id="46171"/>
    <lineage>
        <taxon>Bacteria</taxon>
        <taxon>Bacillati</taxon>
        <taxon>Actinomycetota</taxon>
        <taxon>Actinomycetes</taxon>
        <taxon>Streptosporangiales</taxon>
        <taxon>Streptosporangiaceae</taxon>
        <taxon>Nonomuraea</taxon>
    </lineage>
</organism>
<evidence type="ECO:0000313" key="1">
    <source>
        <dbReference type="EMBL" id="MBE1558190.1"/>
    </source>
</evidence>